<dbReference type="SMART" id="SM01008">
    <property type="entry name" value="Ald_Xan_dh_C"/>
    <property type="match status" value="1"/>
</dbReference>
<protein>
    <submittedName>
        <fullName evidence="2">Aldehyde dehydrogenase</fullName>
    </submittedName>
</protein>
<dbReference type="PANTHER" id="PTHR47495:SF2">
    <property type="entry name" value="ALDEHYDE DEHYDROGENASE"/>
    <property type="match status" value="1"/>
</dbReference>
<dbReference type="InterPro" id="IPR046867">
    <property type="entry name" value="AldOxase/xan_DH_MoCoBD2"/>
</dbReference>
<evidence type="ECO:0000259" key="1">
    <source>
        <dbReference type="SMART" id="SM01008"/>
    </source>
</evidence>
<feature type="domain" description="Aldehyde oxidase/xanthine dehydrogenase a/b hammerhead" evidence="1">
    <location>
        <begin position="214"/>
        <end position="292"/>
    </location>
</feature>
<dbReference type="Gene3D" id="3.30.365.10">
    <property type="entry name" value="Aldehyde oxidase/xanthine dehydrogenase, molybdopterin binding domain"/>
    <property type="match status" value="4"/>
</dbReference>
<dbReference type="EMBL" id="PRLP01000052">
    <property type="protein sequence ID" value="PPC76428.1"/>
    <property type="molecule type" value="Genomic_DNA"/>
</dbReference>
<dbReference type="Pfam" id="PF02738">
    <property type="entry name" value="MoCoBD_1"/>
    <property type="match status" value="1"/>
</dbReference>
<dbReference type="PROSITE" id="PS51318">
    <property type="entry name" value="TAT"/>
    <property type="match status" value="1"/>
</dbReference>
<dbReference type="InterPro" id="IPR006311">
    <property type="entry name" value="TAT_signal"/>
</dbReference>
<dbReference type="PANTHER" id="PTHR47495">
    <property type="entry name" value="ALDEHYDE DEHYDROGENASE"/>
    <property type="match status" value="1"/>
</dbReference>
<comment type="caution">
    <text evidence="2">The sequence shown here is derived from an EMBL/GenBank/DDBJ whole genome shotgun (WGS) entry which is preliminary data.</text>
</comment>
<proteinExistence type="predicted"/>
<dbReference type="OrthoDB" id="9767994at2"/>
<dbReference type="GO" id="GO:0016491">
    <property type="term" value="F:oxidoreductase activity"/>
    <property type="evidence" value="ECO:0007669"/>
    <property type="project" value="InterPro"/>
</dbReference>
<dbReference type="InterPro" id="IPR037165">
    <property type="entry name" value="AldOxase/xan_DH_Mopterin-bd_sf"/>
</dbReference>
<sequence length="721" mass="77247">MSAINSPALDRRQFLKLGGMLGGGLIVGLQVPAQVLAAQPEASLTDLGAFIRIGHDNEVTLVMPMAEVGQGVYMAQSMLLAEELEVDVDTVKVLASPANAALYGNPAIGGYQVTGGSTTIRAFWTPLRQAGAVARTLLIAAAAQVWKVDPASCKASSGYVYDASGQHKLSYGELVDVAARLPQPAADSVVLKTREQMTLLGKPHHRIDTPDKVRGKAQYGIDFQTANLKHAAIAVCPVLGGKPVAVDEAAIKAVRGVQQVVLTDEAVAVVADNTWAAMKGLRAASIQWDFGDNASVGMEEVVQQLDSESQQSGGLARNDGDVEKALASATTRLEAVYQLPFLSHAPMEPMNYTVEITDKRCDVWGGCQTLTLAQATVAQLTGLPPESVFINNFLMGGAFGRRLELDGMIHAVKVAKQVQGPVKVIWSREEDIQHGFYRPYYYDRLWGGLDAEGKPVAWFHRVSGSSIMARAFPGAFVNGVDPDGVEGAKEPPYEFDNIRVEFRRVEPRGVLTSWWRGVGPTHNVFMVESFIDEMAAAAKQDPASYRLALLGNNPRARQVLELALKQAGWGKQLPERHGLGVSVQFAFGSYLAMIAEVAVSEQGAVRCQRIHAVIDCGLTVNPDTVKAQIEGGAVFGLTAALYGAITVKDGQVQQSNFDTYQPVRMYEAPHVDVHIVDSLEAPGGVGETGTAAVFPAITNAVFAATGKRIRTLPINPSELKV</sequence>
<accession>A0A2S5KNR2</accession>
<dbReference type="AlphaFoldDB" id="A0A2S5KNR2"/>
<dbReference type="InterPro" id="IPR052516">
    <property type="entry name" value="N-heterocyclic_Hydroxylase"/>
</dbReference>
<reference evidence="2 3" key="1">
    <citation type="submission" date="2018-02" db="EMBL/GenBank/DDBJ databases">
        <title>novel marine gammaproteobacteria from coastal saline agro ecosystem.</title>
        <authorList>
            <person name="Krishnan R."/>
            <person name="Ramesh Kumar N."/>
        </authorList>
    </citation>
    <scope>NUCLEOTIDE SEQUENCE [LARGE SCALE GENOMIC DNA]</scope>
    <source>
        <strain evidence="2 3">228</strain>
    </source>
</reference>
<evidence type="ECO:0000313" key="2">
    <source>
        <dbReference type="EMBL" id="PPC76428.1"/>
    </source>
</evidence>
<dbReference type="InterPro" id="IPR000674">
    <property type="entry name" value="Ald_Oxase/Xan_DH_a/b"/>
</dbReference>
<gene>
    <name evidence="2" type="ORF">C4K68_15875</name>
</gene>
<dbReference type="Gene3D" id="3.90.1170.50">
    <property type="entry name" value="Aldehyde oxidase/xanthine dehydrogenase, a/b hammerhead"/>
    <property type="match status" value="1"/>
</dbReference>
<name>A0A2S5KNR2_9PROT</name>
<dbReference type="Proteomes" id="UP000238196">
    <property type="component" value="Unassembled WGS sequence"/>
</dbReference>
<dbReference type="Pfam" id="PF20256">
    <property type="entry name" value="MoCoBD_2"/>
    <property type="match status" value="2"/>
</dbReference>
<dbReference type="InterPro" id="IPR012368">
    <property type="entry name" value="OxRdtase_Mopterin-bd_su_IorB"/>
</dbReference>
<evidence type="ECO:0000313" key="3">
    <source>
        <dbReference type="Proteomes" id="UP000238196"/>
    </source>
</evidence>
<organism evidence="2 3">
    <name type="scientific">Proteobacteria bacterium 228</name>
    <dbReference type="NCBI Taxonomy" id="2083153"/>
    <lineage>
        <taxon>Bacteria</taxon>
        <taxon>Pseudomonadati</taxon>
        <taxon>Pseudomonadota</taxon>
    </lineage>
</organism>
<dbReference type="InterPro" id="IPR008274">
    <property type="entry name" value="AldOxase/xan_DH_MoCoBD1"/>
</dbReference>
<dbReference type="PIRSF" id="PIRSF036389">
    <property type="entry name" value="IOR_B"/>
    <property type="match status" value="1"/>
</dbReference>
<dbReference type="SUPFAM" id="SSF56003">
    <property type="entry name" value="Molybdenum cofactor-binding domain"/>
    <property type="match status" value="2"/>
</dbReference>